<dbReference type="STRING" id="1147123.SAMN05443428_102147"/>
<dbReference type="GO" id="GO:0008270">
    <property type="term" value="F:zinc ion binding"/>
    <property type="evidence" value="ECO:0007669"/>
    <property type="project" value="InterPro"/>
</dbReference>
<dbReference type="RefSeq" id="WP_078695442.1">
    <property type="nucleotide sequence ID" value="NZ_FUYH01000002.1"/>
</dbReference>
<dbReference type="InterPro" id="IPR011289">
    <property type="entry name" value="Fruc_bis_ald_class-2"/>
</dbReference>
<feature type="binding site" evidence="5">
    <location>
        <position position="181"/>
    </location>
    <ligand>
        <name>dihydroxyacetone phosphate</name>
        <dbReference type="ChEBI" id="CHEBI:57642"/>
    </ligand>
</feature>
<dbReference type="InterPro" id="IPR013785">
    <property type="entry name" value="Aldolase_TIM"/>
</dbReference>
<dbReference type="GO" id="GO:0006096">
    <property type="term" value="P:glycolytic process"/>
    <property type="evidence" value="ECO:0007669"/>
    <property type="project" value="InterPro"/>
</dbReference>
<dbReference type="GO" id="GO:0030388">
    <property type="term" value="P:fructose 1,6-bisphosphate metabolic process"/>
    <property type="evidence" value="ECO:0007669"/>
    <property type="project" value="InterPro"/>
</dbReference>
<accession>A0A1T4WMH6</accession>
<evidence type="ECO:0000256" key="6">
    <source>
        <dbReference type="PIRSR" id="PIRSR001359-3"/>
    </source>
</evidence>
<dbReference type="Pfam" id="PF01116">
    <property type="entry name" value="F_bP_aldolase"/>
    <property type="match status" value="1"/>
</dbReference>
<evidence type="ECO:0000313" key="7">
    <source>
        <dbReference type="EMBL" id="SKA78542.1"/>
    </source>
</evidence>
<dbReference type="PANTHER" id="PTHR30304:SF0">
    <property type="entry name" value="D-TAGATOSE-1,6-BISPHOSPHATE ALDOLASE SUBUNIT GATY-RELATED"/>
    <property type="match status" value="1"/>
</dbReference>
<dbReference type="InterPro" id="IPR000771">
    <property type="entry name" value="FBA_II"/>
</dbReference>
<dbReference type="NCBIfam" id="TIGR01859">
    <property type="entry name" value="fruc_bis_ald"/>
    <property type="match status" value="1"/>
</dbReference>
<dbReference type="PANTHER" id="PTHR30304">
    <property type="entry name" value="D-TAGATOSE-1,6-BISPHOSPHATE ALDOLASE"/>
    <property type="match status" value="1"/>
</dbReference>
<protein>
    <submittedName>
        <fullName evidence="7">Tagatose 1,6-diphosphate aldolase GatY/KbaY</fullName>
    </submittedName>
</protein>
<name>A0A1T4WMH6_9CLOT</name>
<dbReference type="EMBL" id="FUYH01000002">
    <property type="protein sequence ID" value="SKA78542.1"/>
    <property type="molecule type" value="Genomic_DNA"/>
</dbReference>
<keyword evidence="2 6" id="KW-0862">Zinc</keyword>
<evidence type="ECO:0000256" key="5">
    <source>
        <dbReference type="PIRSR" id="PIRSR001359-2"/>
    </source>
</evidence>
<dbReference type="AlphaFoldDB" id="A0A1T4WMH6"/>
<evidence type="ECO:0000256" key="2">
    <source>
        <dbReference type="ARBA" id="ARBA00022833"/>
    </source>
</evidence>
<comment type="cofactor">
    <cofactor evidence="6">
        <name>Zn(2+)</name>
        <dbReference type="ChEBI" id="CHEBI:29105"/>
    </cofactor>
    <text evidence="6">Binds 2 Zn(2+) ions per subunit. One is catalytic and the other provides a structural contribution.</text>
</comment>
<feature type="binding site" evidence="5">
    <location>
        <begin position="230"/>
        <end position="233"/>
    </location>
    <ligand>
        <name>dihydroxyacetone phosphate</name>
        <dbReference type="ChEBI" id="CHEBI:57642"/>
    </ligand>
</feature>
<feature type="binding site" evidence="6">
    <location>
        <position position="208"/>
    </location>
    <ligand>
        <name>Zn(2+)</name>
        <dbReference type="ChEBI" id="CHEBI:29105"/>
        <label>1</label>
        <note>catalytic</note>
    </ligand>
</feature>
<dbReference type="PIRSF" id="PIRSF001359">
    <property type="entry name" value="F_bP_aldolase_II"/>
    <property type="match status" value="1"/>
</dbReference>
<evidence type="ECO:0000256" key="3">
    <source>
        <dbReference type="ARBA" id="ARBA00023239"/>
    </source>
</evidence>
<dbReference type="CDD" id="cd00947">
    <property type="entry name" value="TBP_aldolase_IIB"/>
    <property type="match status" value="1"/>
</dbReference>
<gene>
    <name evidence="7" type="ORF">SAMN05443428_102147</name>
</gene>
<keyword evidence="1 6" id="KW-0479">Metal-binding</keyword>
<dbReference type="GO" id="GO:0004332">
    <property type="term" value="F:fructose-bisphosphate aldolase activity"/>
    <property type="evidence" value="ECO:0007669"/>
    <property type="project" value="InterPro"/>
</dbReference>
<feature type="binding site" evidence="6">
    <location>
        <position position="83"/>
    </location>
    <ligand>
        <name>Zn(2+)</name>
        <dbReference type="ChEBI" id="CHEBI:29105"/>
        <label>1</label>
        <note>catalytic</note>
    </ligand>
</feature>
<dbReference type="SUPFAM" id="SSF51569">
    <property type="entry name" value="Aldolase"/>
    <property type="match status" value="1"/>
</dbReference>
<sequence length="284" mass="31171">MALVNTNKMLNQAKINGYAVGAFNIHNLETLKAVVKSASEMNSPVILQTTPGTIKHAGEDYIASIARTASEKYNIPIALHLDHGNSFELVVKCIRAGYTSVMIDASMLDYEKNVDTTRKVVEIAHAVGVSVEAELGSIAGVEDDLYLNDDKKSYTDPDTAVDFVKRTGIDSLAIAIGTAHGLYKGEVRLDFERLKEIRRLIDIPLVLHGASGVPDDLVKKAINLGINKINIATELKIPFANSIKEVFKQNPDESDPRKYLLNGEKSVEEVVKEKIKLFGCYDRA</sequence>
<proteinExistence type="predicted"/>
<reference evidence="8" key="1">
    <citation type="submission" date="2017-02" db="EMBL/GenBank/DDBJ databases">
        <authorList>
            <person name="Varghese N."/>
            <person name="Submissions S."/>
        </authorList>
    </citation>
    <scope>NUCLEOTIDE SEQUENCE [LARGE SCALE GENOMIC DNA]</scope>
    <source>
        <strain evidence="8">USBA 833</strain>
    </source>
</reference>
<feature type="binding site" evidence="6">
    <location>
        <position position="134"/>
    </location>
    <ligand>
        <name>Zn(2+)</name>
        <dbReference type="ChEBI" id="CHEBI:29105"/>
        <label>2</label>
    </ligand>
</feature>
<keyword evidence="3" id="KW-0456">Lyase</keyword>
<feature type="active site" description="Proton donor" evidence="4">
    <location>
        <position position="82"/>
    </location>
</feature>
<feature type="binding site" evidence="6">
    <location>
        <position position="104"/>
    </location>
    <ligand>
        <name>Zn(2+)</name>
        <dbReference type="ChEBI" id="CHEBI:29105"/>
        <label>2</label>
    </ligand>
</feature>
<dbReference type="PROSITE" id="PS00602">
    <property type="entry name" value="ALDOLASE_CLASS_II_1"/>
    <property type="match status" value="1"/>
</dbReference>
<feature type="binding site" evidence="5">
    <location>
        <begin position="209"/>
        <end position="211"/>
    </location>
    <ligand>
        <name>dihydroxyacetone phosphate</name>
        <dbReference type="ChEBI" id="CHEBI:57642"/>
    </ligand>
</feature>
<dbReference type="Gene3D" id="3.20.20.70">
    <property type="entry name" value="Aldolase class I"/>
    <property type="match status" value="1"/>
</dbReference>
<dbReference type="OrthoDB" id="9803995at2"/>
<organism evidence="7 8">
    <name type="scientific">Caloramator quimbayensis</name>
    <dbReference type="NCBI Taxonomy" id="1147123"/>
    <lineage>
        <taxon>Bacteria</taxon>
        <taxon>Bacillati</taxon>
        <taxon>Bacillota</taxon>
        <taxon>Clostridia</taxon>
        <taxon>Eubacteriales</taxon>
        <taxon>Clostridiaceae</taxon>
        <taxon>Caloramator</taxon>
    </lineage>
</organism>
<dbReference type="NCBIfam" id="TIGR00167">
    <property type="entry name" value="cbbA"/>
    <property type="match status" value="1"/>
</dbReference>
<dbReference type="Proteomes" id="UP000190105">
    <property type="component" value="Unassembled WGS sequence"/>
</dbReference>
<evidence type="ECO:0000256" key="1">
    <source>
        <dbReference type="ARBA" id="ARBA00022723"/>
    </source>
</evidence>
<evidence type="ECO:0000313" key="8">
    <source>
        <dbReference type="Proteomes" id="UP000190105"/>
    </source>
</evidence>
<dbReference type="NCBIfam" id="NF009374">
    <property type="entry name" value="PRK12737.1"/>
    <property type="match status" value="1"/>
</dbReference>
<keyword evidence="8" id="KW-1185">Reference proteome</keyword>
<dbReference type="NCBIfam" id="NF006626">
    <property type="entry name" value="PRK09195.1"/>
    <property type="match status" value="1"/>
</dbReference>
<evidence type="ECO:0000256" key="4">
    <source>
        <dbReference type="PIRSR" id="PIRSR001359-1"/>
    </source>
</evidence>
<dbReference type="InterPro" id="IPR050246">
    <property type="entry name" value="Class_II_FBP_aldolase"/>
</dbReference>
<feature type="binding site" evidence="6">
    <location>
        <position position="180"/>
    </location>
    <ligand>
        <name>Zn(2+)</name>
        <dbReference type="ChEBI" id="CHEBI:29105"/>
        <label>1</label>
        <note>catalytic</note>
    </ligand>
</feature>